<dbReference type="AlphaFoldDB" id="A0A7W9BKP4"/>
<protein>
    <recommendedName>
        <fullName evidence="3">Transposase DDE domain-containing protein</fullName>
    </recommendedName>
</protein>
<evidence type="ECO:0000313" key="2">
    <source>
        <dbReference type="Proteomes" id="UP000535415"/>
    </source>
</evidence>
<comment type="caution">
    <text evidence="1">The sequence shown here is derived from an EMBL/GenBank/DDBJ whole genome shotgun (WGS) entry which is preliminary data.</text>
</comment>
<dbReference type="Proteomes" id="UP000535415">
    <property type="component" value="Unassembled WGS sequence"/>
</dbReference>
<proteinExistence type="predicted"/>
<evidence type="ECO:0000313" key="1">
    <source>
        <dbReference type="EMBL" id="MBB5722292.1"/>
    </source>
</evidence>
<name>A0A7W9BKP4_9RHOB</name>
<evidence type="ECO:0008006" key="3">
    <source>
        <dbReference type="Google" id="ProtNLM"/>
    </source>
</evidence>
<organism evidence="1 2">
    <name type="scientific">Yoonia ponticola</name>
    <dbReference type="NCBI Taxonomy" id="1524255"/>
    <lineage>
        <taxon>Bacteria</taxon>
        <taxon>Pseudomonadati</taxon>
        <taxon>Pseudomonadota</taxon>
        <taxon>Alphaproteobacteria</taxon>
        <taxon>Rhodobacterales</taxon>
        <taxon>Paracoccaceae</taxon>
        <taxon>Yoonia</taxon>
    </lineage>
</organism>
<sequence>MGRQIRSQATVCPLHRAGWIIEHGFSSVRNAILLRECNVTNGSLCCYVGFSVAFSQAVLD</sequence>
<keyword evidence="2" id="KW-1185">Reference proteome</keyword>
<accession>A0A7W9BKP4</accession>
<reference evidence="1 2" key="1">
    <citation type="submission" date="2020-08" db="EMBL/GenBank/DDBJ databases">
        <title>Genomic Encyclopedia of Type Strains, Phase IV (KMG-IV): sequencing the most valuable type-strain genomes for metagenomic binning, comparative biology and taxonomic classification.</title>
        <authorList>
            <person name="Goeker M."/>
        </authorList>
    </citation>
    <scope>NUCLEOTIDE SEQUENCE [LARGE SCALE GENOMIC DNA]</scope>
    <source>
        <strain evidence="1 2">DSM 101064</strain>
    </source>
</reference>
<dbReference type="EMBL" id="JACIJM010000005">
    <property type="protein sequence ID" value="MBB5722292.1"/>
    <property type="molecule type" value="Genomic_DNA"/>
</dbReference>
<gene>
    <name evidence="1" type="ORF">FHS72_001918</name>
</gene>